<organism evidence="1 2">
    <name type="scientific">Dreissena polymorpha</name>
    <name type="common">Zebra mussel</name>
    <name type="synonym">Mytilus polymorpha</name>
    <dbReference type="NCBI Taxonomy" id="45954"/>
    <lineage>
        <taxon>Eukaryota</taxon>
        <taxon>Metazoa</taxon>
        <taxon>Spiralia</taxon>
        <taxon>Lophotrochozoa</taxon>
        <taxon>Mollusca</taxon>
        <taxon>Bivalvia</taxon>
        <taxon>Autobranchia</taxon>
        <taxon>Heteroconchia</taxon>
        <taxon>Euheterodonta</taxon>
        <taxon>Imparidentia</taxon>
        <taxon>Neoheterodontei</taxon>
        <taxon>Myida</taxon>
        <taxon>Dreissenoidea</taxon>
        <taxon>Dreissenidae</taxon>
        <taxon>Dreissena</taxon>
    </lineage>
</organism>
<accession>A0A9D4DWD2</accession>
<evidence type="ECO:0000313" key="2">
    <source>
        <dbReference type="Proteomes" id="UP000828390"/>
    </source>
</evidence>
<dbReference type="EMBL" id="JAIWYP010000009">
    <property type="protein sequence ID" value="KAH3768683.1"/>
    <property type="molecule type" value="Genomic_DNA"/>
</dbReference>
<name>A0A9D4DWD2_DREPO</name>
<evidence type="ECO:0000313" key="1">
    <source>
        <dbReference type="EMBL" id="KAH3768683.1"/>
    </source>
</evidence>
<comment type="caution">
    <text evidence="1">The sequence shown here is derived from an EMBL/GenBank/DDBJ whole genome shotgun (WGS) entry which is preliminary data.</text>
</comment>
<reference evidence="1" key="1">
    <citation type="journal article" date="2019" name="bioRxiv">
        <title>The Genome of the Zebra Mussel, Dreissena polymorpha: A Resource for Invasive Species Research.</title>
        <authorList>
            <person name="McCartney M.A."/>
            <person name="Auch B."/>
            <person name="Kono T."/>
            <person name="Mallez S."/>
            <person name="Zhang Y."/>
            <person name="Obille A."/>
            <person name="Becker A."/>
            <person name="Abrahante J.E."/>
            <person name="Garbe J."/>
            <person name="Badalamenti J.P."/>
            <person name="Herman A."/>
            <person name="Mangelson H."/>
            <person name="Liachko I."/>
            <person name="Sullivan S."/>
            <person name="Sone E.D."/>
            <person name="Koren S."/>
            <person name="Silverstein K.A.T."/>
            <person name="Beckman K.B."/>
            <person name="Gohl D.M."/>
        </authorList>
    </citation>
    <scope>NUCLEOTIDE SEQUENCE</scope>
    <source>
        <strain evidence="1">Duluth1</strain>
        <tissue evidence="1">Whole animal</tissue>
    </source>
</reference>
<protein>
    <submittedName>
        <fullName evidence="1">Uncharacterized protein</fullName>
    </submittedName>
</protein>
<sequence length="83" mass="9557">MRLALETRINGVEHRVDRLGHATEGAGIAVAEVTSRVEHWDQQDKFREDTRYLKSRSMRNKLIFTDEPEIMVETPKSTESDGN</sequence>
<gene>
    <name evidence="1" type="ORF">DPMN_169902</name>
</gene>
<dbReference type="AlphaFoldDB" id="A0A9D4DWD2"/>
<reference evidence="1" key="2">
    <citation type="submission" date="2020-11" db="EMBL/GenBank/DDBJ databases">
        <authorList>
            <person name="McCartney M.A."/>
            <person name="Auch B."/>
            <person name="Kono T."/>
            <person name="Mallez S."/>
            <person name="Becker A."/>
            <person name="Gohl D.M."/>
            <person name="Silverstein K.A.T."/>
            <person name="Koren S."/>
            <person name="Bechman K.B."/>
            <person name="Herman A."/>
            <person name="Abrahante J.E."/>
            <person name="Garbe J."/>
        </authorList>
    </citation>
    <scope>NUCLEOTIDE SEQUENCE</scope>
    <source>
        <strain evidence="1">Duluth1</strain>
        <tissue evidence="1">Whole animal</tissue>
    </source>
</reference>
<keyword evidence="2" id="KW-1185">Reference proteome</keyword>
<proteinExistence type="predicted"/>
<dbReference type="Proteomes" id="UP000828390">
    <property type="component" value="Unassembled WGS sequence"/>
</dbReference>